<reference evidence="2 3" key="1">
    <citation type="submission" date="2023-02" db="EMBL/GenBank/DDBJ databases">
        <title>LHISI_Scaffold_Assembly.</title>
        <authorList>
            <person name="Stuart O.P."/>
            <person name="Cleave R."/>
            <person name="Magrath M.J.L."/>
            <person name="Mikheyev A.S."/>
        </authorList>
    </citation>
    <scope>NUCLEOTIDE SEQUENCE [LARGE SCALE GENOMIC DNA]</scope>
    <source>
        <strain evidence="2">Daus_M_001</strain>
        <tissue evidence="2">Leg muscle</tissue>
    </source>
</reference>
<sequence>MPVVRSVLARLGNISPHFSATSSQPSSTSHSAMLLLSLSEMGHRYAQREARDLATVHGMGDTSVQQARQSATTRSQFPGTGRPNPGFGILVLHTLYVRFIVISLSKPARATYKSLTLSEKIAVIKEVEKGLKKKSEITRGFGILLTT</sequence>
<accession>A0ABQ9GVS8</accession>
<name>A0ABQ9GVS8_9NEOP</name>
<evidence type="ECO:0000313" key="3">
    <source>
        <dbReference type="Proteomes" id="UP001159363"/>
    </source>
</evidence>
<dbReference type="EMBL" id="JARBHB010000009">
    <property type="protein sequence ID" value="KAJ8876112.1"/>
    <property type="molecule type" value="Genomic_DNA"/>
</dbReference>
<dbReference type="InterPro" id="IPR007889">
    <property type="entry name" value="HTH_Psq"/>
</dbReference>
<proteinExistence type="predicted"/>
<keyword evidence="3" id="KW-1185">Reference proteome</keyword>
<gene>
    <name evidence="2" type="ORF">PR048_024021</name>
</gene>
<organism evidence="2 3">
    <name type="scientific">Dryococelus australis</name>
    <dbReference type="NCBI Taxonomy" id="614101"/>
    <lineage>
        <taxon>Eukaryota</taxon>
        <taxon>Metazoa</taxon>
        <taxon>Ecdysozoa</taxon>
        <taxon>Arthropoda</taxon>
        <taxon>Hexapoda</taxon>
        <taxon>Insecta</taxon>
        <taxon>Pterygota</taxon>
        <taxon>Neoptera</taxon>
        <taxon>Polyneoptera</taxon>
        <taxon>Phasmatodea</taxon>
        <taxon>Verophasmatodea</taxon>
        <taxon>Anareolatae</taxon>
        <taxon>Phasmatidae</taxon>
        <taxon>Eurycanthinae</taxon>
        <taxon>Dryococelus</taxon>
    </lineage>
</organism>
<feature type="domain" description="HTH psq-type" evidence="1">
    <location>
        <begin position="113"/>
        <end position="147"/>
    </location>
</feature>
<comment type="caution">
    <text evidence="2">The sequence shown here is derived from an EMBL/GenBank/DDBJ whole genome shotgun (WGS) entry which is preliminary data.</text>
</comment>
<protein>
    <recommendedName>
        <fullName evidence="1">HTH psq-type domain-containing protein</fullName>
    </recommendedName>
</protein>
<dbReference type="Pfam" id="PF04218">
    <property type="entry name" value="CENP-B_N"/>
    <property type="match status" value="1"/>
</dbReference>
<dbReference type="Proteomes" id="UP001159363">
    <property type="component" value="Chromosome 8"/>
</dbReference>
<evidence type="ECO:0000259" key="1">
    <source>
        <dbReference type="Pfam" id="PF04218"/>
    </source>
</evidence>
<evidence type="ECO:0000313" key="2">
    <source>
        <dbReference type="EMBL" id="KAJ8876112.1"/>
    </source>
</evidence>